<dbReference type="EC" id="3.5.99.6" evidence="3"/>
<evidence type="ECO:0000256" key="2">
    <source>
        <dbReference type="ARBA" id="ARBA00023277"/>
    </source>
</evidence>
<dbReference type="PANTHER" id="PTHR11280">
    <property type="entry name" value="GLUCOSAMINE-6-PHOSPHATE ISOMERASE"/>
    <property type="match status" value="1"/>
</dbReference>
<evidence type="ECO:0000313" key="6">
    <source>
        <dbReference type="Proteomes" id="UP000198752"/>
    </source>
</evidence>
<feature type="active site" description="For ring-opening step" evidence="3">
    <location>
        <position position="135"/>
    </location>
</feature>
<comment type="pathway">
    <text evidence="3">Amino-sugar metabolism; N-acetylneuraminate degradation; D-fructose 6-phosphate from N-acetylneuraminate: step 5/5.</text>
</comment>
<dbReference type="InterPro" id="IPR018321">
    <property type="entry name" value="Glucosamine6P_isomerase_CS"/>
</dbReference>
<evidence type="ECO:0000313" key="5">
    <source>
        <dbReference type="EMBL" id="SFF98988.1"/>
    </source>
</evidence>
<dbReference type="Proteomes" id="UP000198752">
    <property type="component" value="Unassembled WGS sequence"/>
</dbReference>
<dbReference type="GO" id="GO:0006043">
    <property type="term" value="P:glucosamine catabolic process"/>
    <property type="evidence" value="ECO:0007669"/>
    <property type="project" value="TreeGrafter"/>
</dbReference>
<dbReference type="CDD" id="cd01399">
    <property type="entry name" value="GlcN6P_deaminase"/>
    <property type="match status" value="1"/>
</dbReference>
<dbReference type="EMBL" id="FOOY01000003">
    <property type="protein sequence ID" value="SFF98988.1"/>
    <property type="molecule type" value="Genomic_DNA"/>
</dbReference>
<dbReference type="HAMAP" id="MF_01241">
    <property type="entry name" value="GlcN6P_deamin"/>
    <property type="match status" value="1"/>
</dbReference>
<dbReference type="GO" id="GO:0019262">
    <property type="term" value="P:N-acetylneuraminate catabolic process"/>
    <property type="evidence" value="ECO:0007669"/>
    <property type="project" value="UniProtKB-UniRule"/>
</dbReference>
<dbReference type="STRING" id="269670.SAMN02982927_00303"/>
<comment type="function">
    <text evidence="3">Catalyzes the reversible isomerization-deamination of glucosamine 6-phosphate (GlcN6P) to form fructose 6-phosphate (Fru6P) and ammonium ion.</text>
</comment>
<sequence length="246" mass="26870">MQIIAVKDINEMSRKAAQIIREVVQNKPDAVLGLATGGTPEGTYKELVADYREHGTSYHKVHTVNLDEYAAIDPSDPNSYHTYMKDHFFKYIDLPENQRHLPNSEDISEQACARYDDLIASLGGVDIQLLGIGRNGHIGFNEPGTPLTIGTHVVKLTDSTRDANARYFGSISEVPERAVTMGIGTILKSKKIIMVVSGEEKADAMSKLVRASVPDSSFPASALVQHPNVTVIADEPALSLIKISKE</sequence>
<dbReference type="GO" id="GO:0042802">
    <property type="term" value="F:identical protein binding"/>
    <property type="evidence" value="ECO:0007669"/>
    <property type="project" value="TreeGrafter"/>
</dbReference>
<feature type="active site" description="Proton acceptor; for ring-opening step" evidence="3">
    <location>
        <position position="137"/>
    </location>
</feature>
<evidence type="ECO:0000256" key="1">
    <source>
        <dbReference type="ARBA" id="ARBA00022801"/>
    </source>
</evidence>
<feature type="domain" description="Glucosamine/galactosamine-6-phosphate isomerase" evidence="4">
    <location>
        <begin position="10"/>
        <end position="224"/>
    </location>
</feature>
<comment type="caution">
    <text evidence="3">Lacks conserved residue(s) required for the propagation of feature annotation.</text>
</comment>
<dbReference type="AlphaFoldDB" id="A0A1I2N6B0"/>
<accession>A0A1I2N6B0</accession>
<gene>
    <name evidence="3" type="primary">nagB</name>
    <name evidence="5" type="ORF">SAMN02982927_00303</name>
</gene>
<organism evidence="5 6">
    <name type="scientific">Sporolactobacillus nakayamae</name>
    <dbReference type="NCBI Taxonomy" id="269670"/>
    <lineage>
        <taxon>Bacteria</taxon>
        <taxon>Bacillati</taxon>
        <taxon>Bacillota</taxon>
        <taxon>Bacilli</taxon>
        <taxon>Bacillales</taxon>
        <taxon>Sporolactobacillaceae</taxon>
        <taxon>Sporolactobacillus</taxon>
    </lineage>
</organism>
<dbReference type="SUPFAM" id="SSF100950">
    <property type="entry name" value="NagB/RpiA/CoA transferase-like"/>
    <property type="match status" value="1"/>
</dbReference>
<comment type="similarity">
    <text evidence="3">Belongs to the glucosamine/galactosamine-6-phosphate isomerase family. NagB subfamily.</text>
</comment>
<dbReference type="RefSeq" id="WP_093669349.1">
    <property type="nucleotide sequence ID" value="NZ_FOOY01000003.1"/>
</dbReference>
<proteinExistence type="inferred from homology"/>
<evidence type="ECO:0000259" key="4">
    <source>
        <dbReference type="Pfam" id="PF01182"/>
    </source>
</evidence>
<dbReference type="PROSITE" id="PS01161">
    <property type="entry name" value="GLC_GALNAC_ISOMERASE"/>
    <property type="match status" value="1"/>
</dbReference>
<dbReference type="InterPro" id="IPR037171">
    <property type="entry name" value="NagB/RpiA_transferase-like"/>
</dbReference>
<reference evidence="6" key="1">
    <citation type="submission" date="2016-10" db="EMBL/GenBank/DDBJ databases">
        <authorList>
            <person name="Varghese N."/>
            <person name="Submissions S."/>
        </authorList>
    </citation>
    <scope>NUCLEOTIDE SEQUENCE [LARGE SCALE GENOMIC DNA]</scope>
    <source>
        <strain evidence="6">ATCC 700379</strain>
    </source>
</reference>
<comment type="catalytic activity">
    <reaction evidence="3">
        <text>alpha-D-glucosamine 6-phosphate + H2O = beta-D-fructose 6-phosphate + NH4(+)</text>
        <dbReference type="Rhea" id="RHEA:12172"/>
        <dbReference type="ChEBI" id="CHEBI:15377"/>
        <dbReference type="ChEBI" id="CHEBI:28938"/>
        <dbReference type="ChEBI" id="CHEBI:57634"/>
        <dbReference type="ChEBI" id="CHEBI:75989"/>
        <dbReference type="EC" id="3.5.99.6"/>
    </reaction>
</comment>
<keyword evidence="1 3" id="KW-0378">Hydrolase</keyword>
<dbReference type="PANTHER" id="PTHR11280:SF5">
    <property type="entry name" value="GLUCOSAMINE-6-PHOSPHATE ISOMERASE"/>
    <property type="match status" value="1"/>
</dbReference>
<dbReference type="OrthoDB" id="9791139at2"/>
<evidence type="ECO:0000256" key="3">
    <source>
        <dbReference type="HAMAP-Rule" id="MF_01241"/>
    </source>
</evidence>
<keyword evidence="6" id="KW-1185">Reference proteome</keyword>
<feature type="active site" description="Proton acceptor; for enolization step" evidence="3">
    <location>
        <position position="67"/>
    </location>
</feature>
<dbReference type="GO" id="GO:0006046">
    <property type="term" value="P:N-acetylglucosamine catabolic process"/>
    <property type="evidence" value="ECO:0007669"/>
    <property type="project" value="UniProtKB-UniRule"/>
</dbReference>
<dbReference type="Gene3D" id="3.40.50.1360">
    <property type="match status" value="1"/>
</dbReference>
<keyword evidence="2 3" id="KW-0119">Carbohydrate metabolism</keyword>
<dbReference type="NCBIfam" id="TIGR00502">
    <property type="entry name" value="nagB"/>
    <property type="match status" value="1"/>
</dbReference>
<dbReference type="UniPathway" id="UPA00629">
    <property type="reaction ID" value="UER00684"/>
</dbReference>
<name>A0A1I2N6B0_9BACL</name>
<protein>
    <recommendedName>
        <fullName evidence="3">Glucosamine-6-phosphate deaminase</fullName>
        <ecNumber evidence="3">3.5.99.6</ecNumber>
    </recommendedName>
    <alternativeName>
        <fullName evidence="3">GlcN6P deaminase</fullName>
        <shortName evidence="3">GNPDA</shortName>
    </alternativeName>
    <alternativeName>
        <fullName evidence="3">Glucosamine-6-phosphate isomerase</fullName>
    </alternativeName>
</protein>
<dbReference type="GO" id="GO:0004342">
    <property type="term" value="F:glucosamine-6-phosphate deaminase activity"/>
    <property type="evidence" value="ECO:0007669"/>
    <property type="project" value="UniProtKB-UniRule"/>
</dbReference>
<dbReference type="InterPro" id="IPR004547">
    <property type="entry name" value="Glucosamine6P_isomerase"/>
</dbReference>
<dbReference type="Pfam" id="PF01182">
    <property type="entry name" value="Glucosamine_iso"/>
    <property type="match status" value="1"/>
</dbReference>
<dbReference type="GO" id="GO:0005737">
    <property type="term" value="C:cytoplasm"/>
    <property type="evidence" value="ECO:0007669"/>
    <property type="project" value="TreeGrafter"/>
</dbReference>
<dbReference type="GO" id="GO:0005975">
    <property type="term" value="P:carbohydrate metabolic process"/>
    <property type="evidence" value="ECO:0007669"/>
    <property type="project" value="InterPro"/>
</dbReference>
<dbReference type="InterPro" id="IPR006148">
    <property type="entry name" value="Glc/Gal-6P_isomerase"/>
</dbReference>
<feature type="active site" description="For ring-opening step" evidence="3">
    <location>
        <position position="142"/>
    </location>
</feature>